<protein>
    <submittedName>
        <fullName evidence="1">HNH endonuclease</fullName>
    </submittedName>
</protein>
<evidence type="ECO:0000313" key="1">
    <source>
        <dbReference type="EMBL" id="TGX99262.1"/>
    </source>
</evidence>
<comment type="caution">
    <text evidence="1">The sequence shown here is derived from an EMBL/GenBank/DDBJ whole genome shotgun (WGS) entry which is preliminary data.</text>
</comment>
<organism evidence="1 2">
    <name type="scientific">Hominisplanchenecus murintestinalis</name>
    <dbReference type="NCBI Taxonomy" id="2941517"/>
    <lineage>
        <taxon>Bacteria</taxon>
        <taxon>Bacillati</taxon>
        <taxon>Bacillota</taxon>
        <taxon>Clostridia</taxon>
        <taxon>Lachnospirales</taxon>
        <taxon>Lachnospiraceae</taxon>
        <taxon>Hominisplanchenecus</taxon>
    </lineage>
</organism>
<name>A0AC61R225_9FIRM</name>
<gene>
    <name evidence="1" type="ORF">E5357_06180</name>
</gene>
<accession>A0AC61R225</accession>
<keyword evidence="1" id="KW-0255">Endonuclease</keyword>
<evidence type="ECO:0000313" key="2">
    <source>
        <dbReference type="Proteomes" id="UP000307720"/>
    </source>
</evidence>
<keyword evidence="2" id="KW-1185">Reference proteome</keyword>
<sequence>MLKSCKYCGRIHDSKFNCRKKPVRRKIKYTESDKFRRTQKWTDKAVEIKCRDNYLCQACIRELHGTIRKYNHKRLSVHHAIPICDDWDRRLDDDNLITLCSMHHEMAESGEISYEEIKKIIDEQQAKRKDA</sequence>
<dbReference type="EMBL" id="SRZB01000009">
    <property type="protein sequence ID" value="TGX99262.1"/>
    <property type="molecule type" value="Genomic_DNA"/>
</dbReference>
<keyword evidence="1" id="KW-0378">Hydrolase</keyword>
<keyword evidence="1" id="KW-0540">Nuclease</keyword>
<proteinExistence type="predicted"/>
<reference evidence="1" key="1">
    <citation type="submission" date="2019-04" db="EMBL/GenBank/DDBJ databases">
        <title>Microbes associate with the intestines of laboratory mice.</title>
        <authorList>
            <person name="Navarre W."/>
            <person name="Wong E."/>
            <person name="Huang K."/>
            <person name="Tropini C."/>
            <person name="Ng K."/>
            <person name="Yu B."/>
        </authorList>
    </citation>
    <scope>NUCLEOTIDE SEQUENCE</scope>
    <source>
        <strain evidence="1">NM72_1-8</strain>
    </source>
</reference>
<dbReference type="Proteomes" id="UP000307720">
    <property type="component" value="Unassembled WGS sequence"/>
</dbReference>